<evidence type="ECO:0000313" key="1">
    <source>
        <dbReference type="EMBL" id="ESW08354.1"/>
    </source>
</evidence>
<gene>
    <name evidence="1" type="ORF">PHAVU_009G038700g</name>
</gene>
<reference evidence="2" key="1">
    <citation type="journal article" date="2014" name="Nat. Genet.">
        <title>A reference genome for common bean and genome-wide analysis of dual domestications.</title>
        <authorList>
            <person name="Schmutz J."/>
            <person name="McClean P.E."/>
            <person name="Mamidi S."/>
            <person name="Wu G.A."/>
            <person name="Cannon S.B."/>
            <person name="Grimwood J."/>
            <person name="Jenkins J."/>
            <person name="Shu S."/>
            <person name="Song Q."/>
            <person name="Chavarro C."/>
            <person name="Torres-Torres M."/>
            <person name="Geffroy V."/>
            <person name="Moghaddam S.M."/>
            <person name="Gao D."/>
            <person name="Abernathy B."/>
            <person name="Barry K."/>
            <person name="Blair M."/>
            <person name="Brick M.A."/>
            <person name="Chovatia M."/>
            <person name="Gepts P."/>
            <person name="Goodstein D.M."/>
            <person name="Gonzales M."/>
            <person name="Hellsten U."/>
            <person name="Hyten D.L."/>
            <person name="Jia G."/>
            <person name="Kelly J.D."/>
            <person name="Kudrna D."/>
            <person name="Lee R."/>
            <person name="Richard M.M."/>
            <person name="Miklas P.N."/>
            <person name="Osorno J.M."/>
            <person name="Rodrigues J."/>
            <person name="Thareau V."/>
            <person name="Urrea C.A."/>
            <person name="Wang M."/>
            <person name="Yu Y."/>
            <person name="Zhang M."/>
            <person name="Wing R.A."/>
            <person name="Cregan P.B."/>
            <person name="Rokhsar D.S."/>
            <person name="Jackson S.A."/>
        </authorList>
    </citation>
    <scope>NUCLEOTIDE SEQUENCE [LARGE SCALE GENOMIC DNA]</scope>
    <source>
        <strain evidence="2">cv. G19833</strain>
    </source>
</reference>
<protein>
    <submittedName>
        <fullName evidence="1">Uncharacterized protein</fullName>
    </submittedName>
</protein>
<name>V7AS12_PHAVU</name>
<organism evidence="1 2">
    <name type="scientific">Phaseolus vulgaris</name>
    <name type="common">Kidney bean</name>
    <name type="synonym">French bean</name>
    <dbReference type="NCBI Taxonomy" id="3885"/>
    <lineage>
        <taxon>Eukaryota</taxon>
        <taxon>Viridiplantae</taxon>
        <taxon>Streptophyta</taxon>
        <taxon>Embryophyta</taxon>
        <taxon>Tracheophyta</taxon>
        <taxon>Spermatophyta</taxon>
        <taxon>Magnoliopsida</taxon>
        <taxon>eudicotyledons</taxon>
        <taxon>Gunneridae</taxon>
        <taxon>Pentapetalae</taxon>
        <taxon>rosids</taxon>
        <taxon>fabids</taxon>
        <taxon>Fabales</taxon>
        <taxon>Fabaceae</taxon>
        <taxon>Papilionoideae</taxon>
        <taxon>50 kb inversion clade</taxon>
        <taxon>NPAAA clade</taxon>
        <taxon>indigoferoid/millettioid clade</taxon>
        <taxon>Phaseoleae</taxon>
        <taxon>Phaseolus</taxon>
    </lineage>
</organism>
<sequence length="56" mass="6350">MIMVVSMMKILGEYTAVLTRVTEQLLPRRSRRLGGFRNLFSSTTSSAESASFLVYF</sequence>
<dbReference type="PANTHER" id="PTHR48189">
    <property type="entry name" value="BNAA10G07240D PROTEIN"/>
    <property type="match status" value="1"/>
</dbReference>
<accession>V7AS12</accession>
<dbReference type="PANTHER" id="PTHR48189:SF3">
    <property type="entry name" value="SECRETED PROTEIN"/>
    <property type="match status" value="1"/>
</dbReference>
<dbReference type="Proteomes" id="UP000000226">
    <property type="component" value="Chromosome 9"/>
</dbReference>
<dbReference type="AlphaFoldDB" id="V7AS12"/>
<dbReference type="Gramene" id="ESW08354">
    <property type="protein sequence ID" value="ESW08354"/>
    <property type="gene ID" value="PHAVU_009G038700g"/>
</dbReference>
<dbReference type="EMBL" id="CM002296">
    <property type="protein sequence ID" value="ESW08354.1"/>
    <property type="molecule type" value="Genomic_DNA"/>
</dbReference>
<keyword evidence="2" id="KW-1185">Reference proteome</keyword>
<evidence type="ECO:0000313" key="2">
    <source>
        <dbReference type="Proteomes" id="UP000000226"/>
    </source>
</evidence>
<proteinExistence type="predicted"/>
<dbReference type="OMA" id="IMVVSMM"/>